<evidence type="ECO:0000259" key="3">
    <source>
        <dbReference type="PROSITE" id="PS51340"/>
    </source>
</evidence>
<sequence>MLYLQTYLSILIVAASLPAMLEYAQQNAAIINTILAIVGALFFIYWVRVQSFSNAAPKGCQKIGLSPKQSNLNDEYDPTYANGGPENSTDEQGHPAWRIKALFTYPIKSCAGIELDTADIVSTGLAFDRQFCFAEEVTPAAASRKNPSSSNLGTSWIARTLRNSGFNKLALVRSEIWVPDSSVPGYSPDLEEVKSQGVIMLYYPHIGHNALHSFFLTFGIYLNLIGHETSFRIPLVPPPDSEKAYPLTPVKIWKDCPLAYDYGKHIPDSFHRFLAHQRDSEKRRDSGRITLFRVHPSNYREIFRNAPGKKDLGFQPTTGFADAYPLHILSLSSVRDVAARCASSLPKLSIRRFRANIIIQGPGAFIEDNWKRIRISSAEENRTSTNGTTIHTVCRTIRCKLPNVDPDTGIRHPREPDQTLRSYRVIDAGERAYACLGMQGVPAVQESRVRVGDAVSVLETGEHFYVKMLAPGEVVEGV</sequence>
<keyword evidence="5" id="KW-1185">Reference proteome</keyword>
<dbReference type="InterPro" id="IPR005302">
    <property type="entry name" value="MoCF_Sase_C"/>
</dbReference>
<evidence type="ECO:0000313" key="5">
    <source>
        <dbReference type="Proteomes" id="UP000054771"/>
    </source>
</evidence>
<dbReference type="OrthoDB" id="17255at2759"/>
<dbReference type="Pfam" id="PF03473">
    <property type="entry name" value="MOSC"/>
    <property type="match status" value="1"/>
</dbReference>
<evidence type="ECO:0000313" key="4">
    <source>
        <dbReference type="EMBL" id="CEN61204.1"/>
    </source>
</evidence>
<dbReference type="EMBL" id="CDMC01000006">
    <property type="protein sequence ID" value="CEN61204.1"/>
    <property type="molecule type" value="Genomic_DNA"/>
</dbReference>
<feature type="transmembrane region" description="Helical" evidence="2">
    <location>
        <begin position="29"/>
        <end position="47"/>
    </location>
</feature>
<name>A0A0U5GQZ2_ASPCI</name>
<feature type="region of interest" description="Disordered" evidence="1">
    <location>
        <begin position="69"/>
        <end position="92"/>
    </location>
</feature>
<dbReference type="Proteomes" id="UP000054771">
    <property type="component" value="Unassembled WGS sequence"/>
</dbReference>
<dbReference type="AlphaFoldDB" id="A0A0U5GQZ2"/>
<dbReference type="SUPFAM" id="SSF50800">
    <property type="entry name" value="PK beta-barrel domain-like"/>
    <property type="match status" value="1"/>
</dbReference>
<dbReference type="InterPro" id="IPR005303">
    <property type="entry name" value="MOCOS_middle"/>
</dbReference>
<dbReference type="PANTHER" id="PTHR14237:SF23">
    <property type="entry name" value="MOSC DOMAIN PROTEIN (AFU_ORTHOLOGUE AFUA_7G05900)"/>
    <property type="match status" value="1"/>
</dbReference>
<keyword evidence="2" id="KW-0812">Transmembrane</keyword>
<keyword evidence="2" id="KW-0472">Membrane</keyword>
<dbReference type="Pfam" id="PF03476">
    <property type="entry name" value="MOSC_N"/>
    <property type="match status" value="1"/>
</dbReference>
<dbReference type="GO" id="GO:0030170">
    <property type="term" value="F:pyridoxal phosphate binding"/>
    <property type="evidence" value="ECO:0007669"/>
    <property type="project" value="InterPro"/>
</dbReference>
<proteinExistence type="predicted"/>
<dbReference type="OMA" id="VYTACRT"/>
<dbReference type="GO" id="GO:0003824">
    <property type="term" value="F:catalytic activity"/>
    <property type="evidence" value="ECO:0007669"/>
    <property type="project" value="InterPro"/>
</dbReference>
<dbReference type="InterPro" id="IPR011037">
    <property type="entry name" value="Pyrv_Knase-like_insert_dom_sf"/>
</dbReference>
<gene>
    <name evidence="4" type="ORF">ASPCAL07867</name>
</gene>
<keyword evidence="2" id="KW-1133">Transmembrane helix</keyword>
<evidence type="ECO:0000256" key="1">
    <source>
        <dbReference type="SAM" id="MobiDB-lite"/>
    </source>
</evidence>
<reference evidence="5" key="1">
    <citation type="journal article" date="2016" name="Genome Announc.">
        <title>Draft genome sequences of fungus Aspergillus calidoustus.</title>
        <authorList>
            <person name="Horn F."/>
            <person name="Linde J."/>
            <person name="Mattern D.J."/>
            <person name="Walther G."/>
            <person name="Guthke R."/>
            <person name="Scherlach K."/>
            <person name="Martin K."/>
            <person name="Brakhage A.A."/>
            <person name="Petzke L."/>
            <person name="Valiante V."/>
        </authorList>
    </citation>
    <scope>NUCLEOTIDE SEQUENCE [LARGE SCALE GENOMIC DNA]</scope>
    <source>
        <strain evidence="5">SF006504</strain>
    </source>
</reference>
<dbReference type="STRING" id="454130.A0A0U5GQZ2"/>
<dbReference type="GO" id="GO:0030151">
    <property type="term" value="F:molybdenum ion binding"/>
    <property type="evidence" value="ECO:0007669"/>
    <property type="project" value="InterPro"/>
</dbReference>
<evidence type="ECO:0000256" key="2">
    <source>
        <dbReference type="SAM" id="Phobius"/>
    </source>
</evidence>
<feature type="domain" description="MOSC" evidence="3">
    <location>
        <begin position="300"/>
        <end position="458"/>
    </location>
</feature>
<protein>
    <recommendedName>
        <fullName evidence="3">MOSC domain-containing protein</fullName>
    </recommendedName>
</protein>
<dbReference type="PANTHER" id="PTHR14237">
    <property type="entry name" value="MOLYBDOPTERIN COFACTOR SULFURASE MOSC"/>
    <property type="match status" value="1"/>
</dbReference>
<dbReference type="PROSITE" id="PS51340">
    <property type="entry name" value="MOSC"/>
    <property type="match status" value="1"/>
</dbReference>
<accession>A0A0U5GQZ2</accession>
<organism evidence="4 5">
    <name type="scientific">Aspergillus calidoustus</name>
    <dbReference type="NCBI Taxonomy" id="454130"/>
    <lineage>
        <taxon>Eukaryota</taxon>
        <taxon>Fungi</taxon>
        <taxon>Dikarya</taxon>
        <taxon>Ascomycota</taxon>
        <taxon>Pezizomycotina</taxon>
        <taxon>Eurotiomycetes</taxon>
        <taxon>Eurotiomycetidae</taxon>
        <taxon>Eurotiales</taxon>
        <taxon>Aspergillaceae</taxon>
        <taxon>Aspergillus</taxon>
        <taxon>Aspergillus subgen. Nidulantes</taxon>
    </lineage>
</organism>
<feature type="transmembrane region" description="Helical" evidence="2">
    <location>
        <begin position="6"/>
        <end position="24"/>
    </location>
</feature>